<dbReference type="EMBL" id="LT840184">
    <property type="protein sequence ID" value="SMF88197.1"/>
    <property type="molecule type" value="Genomic_DNA"/>
</dbReference>
<protein>
    <submittedName>
        <fullName evidence="1">Uncharacterized protein</fullName>
    </submittedName>
</protein>
<sequence>MDKYIGRIVDIIYIDHNGKITQRRIEVLGVKDGRVRAKCLTSGAPRLFNEENILAMKPVGGGCNAS</sequence>
<organism evidence="1 2">
    <name type="scientific">Paenibacillus uliginis N3/975</name>
    <dbReference type="NCBI Taxonomy" id="1313296"/>
    <lineage>
        <taxon>Bacteria</taxon>
        <taxon>Bacillati</taxon>
        <taxon>Bacillota</taxon>
        <taxon>Bacilli</taxon>
        <taxon>Bacillales</taxon>
        <taxon>Paenibacillaceae</taxon>
        <taxon>Paenibacillus</taxon>
    </lineage>
</organism>
<keyword evidence="2" id="KW-1185">Reference proteome</keyword>
<evidence type="ECO:0000313" key="2">
    <source>
        <dbReference type="Proteomes" id="UP000192940"/>
    </source>
</evidence>
<name>A0A1X7HK74_9BACL</name>
<dbReference type="STRING" id="1313296.SAMN05661091_4172"/>
<dbReference type="AlphaFoldDB" id="A0A1X7HK74"/>
<reference evidence="1 2" key="1">
    <citation type="submission" date="2017-04" db="EMBL/GenBank/DDBJ databases">
        <authorList>
            <person name="Afonso C.L."/>
            <person name="Miller P.J."/>
            <person name="Scott M.A."/>
            <person name="Spackman E."/>
            <person name="Goraichik I."/>
            <person name="Dimitrov K.M."/>
            <person name="Suarez D.L."/>
            <person name="Swayne D.E."/>
        </authorList>
    </citation>
    <scope>NUCLEOTIDE SEQUENCE [LARGE SCALE GENOMIC DNA]</scope>
    <source>
        <strain evidence="1 2">N3/975</strain>
    </source>
</reference>
<gene>
    <name evidence="1" type="ORF">SAMN05661091_4172</name>
</gene>
<proteinExistence type="predicted"/>
<accession>A0A1X7HK74</accession>
<dbReference type="Proteomes" id="UP000192940">
    <property type="component" value="Chromosome I"/>
</dbReference>
<evidence type="ECO:0000313" key="1">
    <source>
        <dbReference type="EMBL" id="SMF88197.1"/>
    </source>
</evidence>